<keyword evidence="3" id="KW-1185">Reference proteome</keyword>
<accession>A0A5J5NFW9</accession>
<evidence type="ECO:0000313" key="2">
    <source>
        <dbReference type="EMBL" id="KAB1670798.1"/>
    </source>
</evidence>
<dbReference type="EMBL" id="ML706334">
    <property type="protein sequence ID" value="KAB1670799.1"/>
    <property type="molecule type" value="Genomic_DNA"/>
</dbReference>
<dbReference type="OrthoDB" id="770241at2759"/>
<organism evidence="2">
    <name type="scientific">Gossypium barbadense</name>
    <name type="common">Sea Island cotton</name>
    <name type="synonym">Hibiscus barbadensis</name>
    <dbReference type="NCBI Taxonomy" id="3634"/>
    <lineage>
        <taxon>Eukaryota</taxon>
        <taxon>Viridiplantae</taxon>
        <taxon>Streptophyta</taxon>
        <taxon>Embryophyta</taxon>
        <taxon>Tracheophyta</taxon>
        <taxon>Spermatophyta</taxon>
        <taxon>Magnoliopsida</taxon>
        <taxon>eudicotyledons</taxon>
        <taxon>Gunneridae</taxon>
        <taxon>Pentapetalae</taxon>
        <taxon>rosids</taxon>
        <taxon>malvids</taxon>
        <taxon>Malvales</taxon>
        <taxon>Malvaceae</taxon>
        <taxon>Malvoideae</taxon>
        <taxon>Gossypium</taxon>
    </lineage>
</organism>
<evidence type="ECO:0000313" key="3">
    <source>
        <dbReference type="Proteomes" id="UP000327439"/>
    </source>
</evidence>
<dbReference type="PANTHER" id="PTHR37763">
    <property type="entry name" value="EXOSOME COMPLEX EXONUCLEASE"/>
    <property type="match status" value="1"/>
</dbReference>
<dbReference type="EMBL" id="ML707364">
    <property type="protein sequence ID" value="KAB1669376.1"/>
    <property type="molecule type" value="Genomic_DNA"/>
</dbReference>
<dbReference type="EMBL" id="ML706334">
    <property type="protein sequence ID" value="KAB1670798.1"/>
    <property type="molecule type" value="Genomic_DNA"/>
</dbReference>
<dbReference type="Proteomes" id="UP000327439">
    <property type="component" value="Unassembled WGS sequence"/>
</dbReference>
<dbReference type="PANTHER" id="PTHR37763:SF1">
    <property type="entry name" value="EXOSOME COMPLEX EXONUCLEASE"/>
    <property type="match status" value="1"/>
</dbReference>
<name>A0A5J5NFW9_GOSBA</name>
<dbReference type="EMBL" id="ML706334">
    <property type="protein sequence ID" value="KAB1670797.1"/>
    <property type="molecule type" value="Genomic_DNA"/>
</dbReference>
<gene>
    <name evidence="1" type="ORF">ES319_1Z051300v1</name>
    <name evidence="2" type="ORF">ES319_1Z135800v1</name>
</gene>
<reference evidence="2" key="1">
    <citation type="submission" date="2019-06" db="EMBL/GenBank/DDBJ databases">
        <title>WGS assembly of Gossypium barbadense.</title>
        <authorList>
            <person name="Chen Z.J."/>
            <person name="Sreedasyam A."/>
            <person name="Ando A."/>
            <person name="Song Q."/>
            <person name="De L."/>
            <person name="Hulse-Kemp A."/>
            <person name="Ding M."/>
            <person name="Ye W."/>
            <person name="Kirkbride R."/>
            <person name="Jenkins J."/>
            <person name="Plott C."/>
            <person name="Lovell J."/>
            <person name="Lin Y.-M."/>
            <person name="Vaughn R."/>
            <person name="Liu B."/>
            <person name="Li W."/>
            <person name="Simpson S."/>
            <person name="Scheffler B."/>
            <person name="Saski C."/>
            <person name="Grover C."/>
            <person name="Hu G."/>
            <person name="Conover J."/>
            <person name="Carlson J."/>
            <person name="Shu S."/>
            <person name="Boston L."/>
            <person name="Williams M."/>
            <person name="Peterson D."/>
            <person name="Mcgee K."/>
            <person name="Jones D."/>
            <person name="Wendel J."/>
            <person name="Stelly D."/>
            <person name="Grimwood J."/>
            <person name="Schmutz J."/>
        </authorList>
    </citation>
    <scope>NUCLEOTIDE SEQUENCE</scope>
    <source>
        <strain evidence="2">1400233.01</strain>
    </source>
</reference>
<dbReference type="AlphaFoldDB" id="A0A5J5NFW9"/>
<dbReference type="EMBL" id="ML706334">
    <property type="protein sequence ID" value="KAB1670800.1"/>
    <property type="molecule type" value="Genomic_DNA"/>
</dbReference>
<proteinExistence type="predicted"/>
<reference evidence="3" key="2">
    <citation type="journal article" date="2020" name="Nat. Genet.">
        <title>Genomic diversifications of five Gossypium allopolyploid species and their impact on cotton improvement.</title>
        <authorList>
            <person name="Chen Z.J."/>
            <person name="Sreedasyam A."/>
            <person name="Ando A."/>
            <person name="Song Q."/>
            <person name="De Santiago L.M."/>
            <person name="Hulse-Kemp A.M."/>
            <person name="Ding M."/>
            <person name="Ye W."/>
            <person name="Kirkbride R.C."/>
            <person name="Jenkins J."/>
            <person name="Plott C."/>
            <person name="Lovell J."/>
            <person name="Lin Y.M."/>
            <person name="Vaughn R."/>
            <person name="Liu B."/>
            <person name="Simpson S."/>
            <person name="Scheffler B.E."/>
            <person name="Wen L."/>
            <person name="Saski C.A."/>
            <person name="Grover C.E."/>
            <person name="Hu G."/>
            <person name="Conover J.L."/>
            <person name="Carlson J.W."/>
            <person name="Shu S."/>
            <person name="Boston L.B."/>
            <person name="Williams M."/>
            <person name="Peterson D.G."/>
            <person name="McGee K."/>
            <person name="Jones D.C."/>
            <person name="Wendel J.F."/>
            <person name="Stelly D.M."/>
            <person name="Grimwood J."/>
            <person name="Schmutz J."/>
        </authorList>
    </citation>
    <scope>NUCLEOTIDE SEQUENCE [LARGE SCALE GENOMIC DNA]</scope>
    <source>
        <strain evidence="3">cv. 3-79</strain>
    </source>
</reference>
<protein>
    <submittedName>
        <fullName evidence="2">Uncharacterized protein</fullName>
    </submittedName>
</protein>
<sequence length="335" mass="38159">MNAFKSLVRVFIGSPSICSTNAKEKISSFDCFGKTSEREPMIVNSLTLVSNVLNVTAQQRKLVRLTICPQITQHRIWMGALEKILNELKLEIDLLNFQFPSKGTKMGKQIVYSCLKFLNESAVSYDFDSASWIRLSPAKVVDSPRKWEDVLEMFTDLINCLKSEKDWLCHLKTIEVMKEGVSQIRDVLVDNSIGYKDSRHQESLVQRKLSKTLGHSSRCLFTLLLYYLYGQVRDLEVDLCGAMYGNGIENRLTLCMGRVLTSNEEKMVWSGVKQLDRALGLFKFVWETAGMKGNLELQGHLWFVGPQERFFTYRGNAFFLHGISLGPKIISSKAL</sequence>
<evidence type="ECO:0000313" key="1">
    <source>
        <dbReference type="EMBL" id="KAB1669376.1"/>
    </source>
</evidence>